<keyword evidence="1" id="KW-1133">Transmembrane helix</keyword>
<dbReference type="VEuPathDB" id="VectorBase:ISCW023510"/>
<dbReference type="InParanoid" id="B7QME0"/>
<keyword evidence="1" id="KW-0812">Transmembrane</keyword>
<dbReference type="Proteomes" id="UP000001555">
    <property type="component" value="Unassembled WGS sequence"/>
</dbReference>
<evidence type="ECO:0000256" key="1">
    <source>
        <dbReference type="SAM" id="Phobius"/>
    </source>
</evidence>
<dbReference type="EnsemblMetazoa" id="ISCW023510-RA">
    <property type="protein sequence ID" value="ISCW023510-PA"/>
    <property type="gene ID" value="ISCW023510"/>
</dbReference>
<evidence type="ECO:0000313" key="3">
    <source>
        <dbReference type="EnsemblMetazoa" id="ISCW023510-PA"/>
    </source>
</evidence>
<feature type="transmembrane region" description="Helical" evidence="1">
    <location>
        <begin position="168"/>
        <end position="186"/>
    </location>
</feature>
<keyword evidence="4" id="KW-1185">Reference proteome</keyword>
<feature type="transmembrane region" description="Helical" evidence="1">
    <location>
        <begin position="103"/>
        <end position="125"/>
    </location>
</feature>
<dbReference type="EMBL" id="DS970712">
    <property type="protein sequence ID" value="EEC20012.1"/>
    <property type="molecule type" value="Genomic_DNA"/>
</dbReference>
<name>B7QME0_IXOSC</name>
<dbReference type="VEuPathDB" id="VectorBase:ISCI023510"/>
<dbReference type="PaxDb" id="6945-B7QME0"/>
<dbReference type="OrthoDB" id="6498984at2759"/>
<proteinExistence type="predicted"/>
<dbReference type="EMBL" id="ABJB010646425">
    <property type="status" value="NOT_ANNOTATED_CDS"/>
    <property type="molecule type" value="Genomic_DNA"/>
</dbReference>
<evidence type="ECO:0000313" key="4">
    <source>
        <dbReference type="Proteomes" id="UP000001555"/>
    </source>
</evidence>
<organism>
    <name type="scientific">Ixodes scapularis</name>
    <name type="common">Black-legged tick</name>
    <name type="synonym">Deer tick</name>
    <dbReference type="NCBI Taxonomy" id="6945"/>
    <lineage>
        <taxon>Eukaryota</taxon>
        <taxon>Metazoa</taxon>
        <taxon>Ecdysozoa</taxon>
        <taxon>Arthropoda</taxon>
        <taxon>Chelicerata</taxon>
        <taxon>Arachnida</taxon>
        <taxon>Acari</taxon>
        <taxon>Parasitiformes</taxon>
        <taxon>Ixodida</taxon>
        <taxon>Ixodoidea</taxon>
        <taxon>Ixodidae</taxon>
        <taxon>Ixodinae</taxon>
        <taxon>Ixodes</taxon>
    </lineage>
</organism>
<feature type="transmembrane region" description="Helical" evidence="1">
    <location>
        <begin position="137"/>
        <end position="156"/>
    </location>
</feature>
<dbReference type="VEuPathDB" id="VectorBase:ISCP_031320"/>
<accession>B7QME0</accession>
<gene>
    <name evidence="2" type="ORF">IscW_ISCW023510</name>
</gene>
<reference evidence="2 4" key="1">
    <citation type="submission" date="2008-03" db="EMBL/GenBank/DDBJ databases">
        <title>Annotation of Ixodes scapularis.</title>
        <authorList>
            <consortium name="Ixodes scapularis Genome Project Consortium"/>
            <person name="Caler E."/>
            <person name="Hannick L.I."/>
            <person name="Bidwell S."/>
            <person name="Joardar V."/>
            <person name="Thiagarajan M."/>
            <person name="Amedeo P."/>
            <person name="Galinsky K.J."/>
            <person name="Schobel S."/>
            <person name="Inman J."/>
            <person name="Hostetler J."/>
            <person name="Miller J."/>
            <person name="Hammond M."/>
            <person name="Megy K."/>
            <person name="Lawson D."/>
            <person name="Kodira C."/>
            <person name="Sutton G."/>
            <person name="Meyer J."/>
            <person name="Hill C.A."/>
            <person name="Birren B."/>
            <person name="Nene V."/>
            <person name="Collins F."/>
            <person name="Alarcon-Chaidez F."/>
            <person name="Wikel S."/>
            <person name="Strausberg R."/>
        </authorList>
    </citation>
    <scope>NUCLEOTIDE SEQUENCE [LARGE SCALE GENOMIC DNA]</scope>
    <source>
        <strain evidence="4">Wikel</strain>
        <strain evidence="2">Wikel colony</strain>
    </source>
</reference>
<reference evidence="3" key="2">
    <citation type="submission" date="2020-05" db="UniProtKB">
        <authorList>
            <consortium name="EnsemblMetazoa"/>
        </authorList>
    </citation>
    <scope>IDENTIFICATION</scope>
    <source>
        <strain evidence="3">wikel</strain>
    </source>
</reference>
<protein>
    <submittedName>
        <fullName evidence="2 3">Uncharacterized protein</fullName>
    </submittedName>
</protein>
<dbReference type="HOGENOM" id="CLU_1148319_0_0_1"/>
<keyword evidence="1" id="KW-0472">Membrane</keyword>
<dbReference type="AlphaFoldDB" id="B7QME0"/>
<feature type="transmembrane region" description="Helical" evidence="1">
    <location>
        <begin position="12"/>
        <end position="34"/>
    </location>
</feature>
<evidence type="ECO:0000313" key="2">
    <source>
        <dbReference type="EMBL" id="EEC20012.1"/>
    </source>
</evidence>
<feature type="transmembrane region" description="Helical" evidence="1">
    <location>
        <begin position="77"/>
        <end position="97"/>
    </location>
</feature>
<sequence length="242" mass="26750">MTNASKSSMGYTLGAMTLLRHGVIMMSCWFLVIFDRDAAWRNDRTHSGCWCPISASSCRPCCLLYHRVMWLGRVQSLWGVLIGILLLVGSSTLISVLELDPNLVALMNAAIDVFLVMAVVLIFVVSVDIFPSVVRSLGVFACYFFGRVGAMASPILRERGLFSRSELALLMLSFIGLLTALLGSYLPETRVLGVLDIIRCLDESTGQTRLRRFSVFVTRTSIDMSKATAKKMKQQQPSAVPK</sequence>